<organism evidence="2 3">
    <name type="scientific">Zea mays</name>
    <name type="common">Maize</name>
    <dbReference type="NCBI Taxonomy" id="4577"/>
    <lineage>
        <taxon>Eukaryota</taxon>
        <taxon>Viridiplantae</taxon>
        <taxon>Streptophyta</taxon>
        <taxon>Embryophyta</taxon>
        <taxon>Tracheophyta</taxon>
        <taxon>Spermatophyta</taxon>
        <taxon>Magnoliopsida</taxon>
        <taxon>Liliopsida</taxon>
        <taxon>Poales</taxon>
        <taxon>Poaceae</taxon>
        <taxon>PACMAD clade</taxon>
        <taxon>Panicoideae</taxon>
        <taxon>Andropogonodae</taxon>
        <taxon>Andropogoneae</taxon>
        <taxon>Tripsacinae</taxon>
        <taxon>Zea</taxon>
    </lineage>
</organism>
<keyword evidence="3" id="KW-1185">Reference proteome</keyword>
<accession>A0A804M6A8</accession>
<name>A0A804M6A8_MAIZE</name>
<dbReference type="EnsemblPlants" id="Zm00001eb062320_T001">
    <property type="protein sequence ID" value="Zm00001eb062320_P001"/>
    <property type="gene ID" value="Zm00001eb062320"/>
</dbReference>
<keyword evidence="1" id="KW-0472">Membrane</keyword>
<feature type="transmembrane region" description="Helical" evidence="1">
    <location>
        <begin position="34"/>
        <end position="54"/>
    </location>
</feature>
<reference evidence="2" key="3">
    <citation type="submission" date="2021-05" db="UniProtKB">
        <authorList>
            <consortium name="EnsemblPlants"/>
        </authorList>
    </citation>
    <scope>IDENTIFICATION</scope>
    <source>
        <strain evidence="2">cv. B73</strain>
    </source>
</reference>
<keyword evidence="1" id="KW-0812">Transmembrane</keyword>
<protein>
    <submittedName>
        <fullName evidence="2">Uncharacterized protein</fullName>
    </submittedName>
</protein>
<feature type="transmembrane region" description="Helical" evidence="1">
    <location>
        <begin position="127"/>
        <end position="151"/>
    </location>
</feature>
<reference evidence="3" key="1">
    <citation type="submission" date="2015-12" db="EMBL/GenBank/DDBJ databases">
        <title>Update maize B73 reference genome by single molecule sequencing technologies.</title>
        <authorList>
            <consortium name="Maize Genome Sequencing Project"/>
            <person name="Ware D."/>
        </authorList>
    </citation>
    <scope>NUCLEOTIDE SEQUENCE [LARGE SCALE GENOMIC DNA]</scope>
    <source>
        <strain evidence="3">cv. B73</strain>
    </source>
</reference>
<evidence type="ECO:0000256" key="1">
    <source>
        <dbReference type="SAM" id="Phobius"/>
    </source>
</evidence>
<proteinExistence type="predicted"/>
<dbReference type="InParanoid" id="A0A804M6A8"/>
<feature type="transmembrane region" description="Helical" evidence="1">
    <location>
        <begin position="66"/>
        <end position="87"/>
    </location>
</feature>
<evidence type="ECO:0000313" key="2">
    <source>
        <dbReference type="EnsemblPlants" id="Zm00001eb062320_P001"/>
    </source>
</evidence>
<dbReference type="Gramene" id="Zm00001eb062320_T001">
    <property type="protein sequence ID" value="Zm00001eb062320_P001"/>
    <property type="gene ID" value="Zm00001eb062320"/>
</dbReference>
<dbReference type="AlphaFoldDB" id="A0A804M6A8"/>
<dbReference type="Proteomes" id="UP000007305">
    <property type="component" value="Chromosome 1"/>
</dbReference>
<evidence type="ECO:0000313" key="3">
    <source>
        <dbReference type="Proteomes" id="UP000007305"/>
    </source>
</evidence>
<keyword evidence="1" id="KW-1133">Transmembrane helix</keyword>
<sequence>MTWLCIPILSPMLLMNRYLSAMERSTKRVGQTKTMTWLCIPILSPMLLMNRYLSAMERSTKRVGQTVGDLCITPTICVFVVTSHCLLHMMNKRDRQTANIKTSNQNGSQLVANEAEAKDRETTCRMAFAFSMIAATFKFLVLVLAGDLIAVC</sequence>
<reference evidence="2" key="2">
    <citation type="submission" date="2019-07" db="EMBL/GenBank/DDBJ databases">
        <authorList>
            <person name="Seetharam A."/>
            <person name="Woodhouse M."/>
            <person name="Cannon E."/>
        </authorList>
    </citation>
    <scope>NUCLEOTIDE SEQUENCE [LARGE SCALE GENOMIC DNA]</scope>
    <source>
        <strain evidence="2">cv. B73</strain>
    </source>
</reference>